<name>A0A3B0UB10_9ZZZZ</name>
<proteinExistence type="predicted"/>
<evidence type="ECO:0000313" key="2">
    <source>
        <dbReference type="EMBL" id="VAW16656.1"/>
    </source>
</evidence>
<dbReference type="PIRSF" id="PIRSF016661">
    <property type="entry name" value="BioY"/>
    <property type="match status" value="1"/>
</dbReference>
<feature type="transmembrane region" description="Helical" evidence="1">
    <location>
        <begin position="164"/>
        <end position="188"/>
    </location>
</feature>
<feature type="transmembrane region" description="Helical" evidence="1">
    <location>
        <begin position="22"/>
        <end position="41"/>
    </location>
</feature>
<reference evidence="2" key="1">
    <citation type="submission" date="2018-06" db="EMBL/GenBank/DDBJ databases">
        <authorList>
            <person name="Zhirakovskaya E."/>
        </authorList>
    </citation>
    <scope>NUCLEOTIDE SEQUENCE</scope>
</reference>
<dbReference type="Gene3D" id="1.10.1760.20">
    <property type="match status" value="1"/>
</dbReference>
<dbReference type="GO" id="GO:0015225">
    <property type="term" value="F:biotin transmembrane transporter activity"/>
    <property type="evidence" value="ECO:0007669"/>
    <property type="project" value="InterPro"/>
</dbReference>
<dbReference type="PANTHER" id="PTHR34295">
    <property type="entry name" value="BIOTIN TRANSPORTER BIOY"/>
    <property type="match status" value="1"/>
</dbReference>
<gene>
    <name evidence="2" type="ORF">MNBD_ALPHA11-1305</name>
</gene>
<sequence length="197" mass="20722">MATDIVKLRTPMMEAFLPKGGIARYASYLGLAVIGSILLWVSAKTQVPFFPVPMTLQTLAILLIAATCGFRLGLAMIGLYMIEGMLGLPVFSSTPERGIGMAYMVGPTAGYLVGFVVATGFVGWFAQRGAVDSSLKLFAVMFVGAALILALGFVWLATFMGAQAAFAAGVAPFMLGELFKVSIAALLVPAASKLLKR</sequence>
<keyword evidence="1" id="KW-0472">Membrane</keyword>
<accession>A0A3B0UB10</accession>
<evidence type="ECO:0000256" key="1">
    <source>
        <dbReference type="SAM" id="Phobius"/>
    </source>
</evidence>
<dbReference type="EMBL" id="UOEQ01000110">
    <property type="protein sequence ID" value="VAW16656.1"/>
    <property type="molecule type" value="Genomic_DNA"/>
</dbReference>
<feature type="transmembrane region" description="Helical" evidence="1">
    <location>
        <begin position="61"/>
        <end position="82"/>
    </location>
</feature>
<keyword evidence="1" id="KW-1133">Transmembrane helix</keyword>
<dbReference type="GO" id="GO:0005886">
    <property type="term" value="C:plasma membrane"/>
    <property type="evidence" value="ECO:0007669"/>
    <property type="project" value="InterPro"/>
</dbReference>
<organism evidence="2">
    <name type="scientific">hydrothermal vent metagenome</name>
    <dbReference type="NCBI Taxonomy" id="652676"/>
    <lineage>
        <taxon>unclassified sequences</taxon>
        <taxon>metagenomes</taxon>
        <taxon>ecological metagenomes</taxon>
    </lineage>
</organism>
<dbReference type="PANTHER" id="PTHR34295:SF1">
    <property type="entry name" value="BIOTIN TRANSPORTER BIOY"/>
    <property type="match status" value="1"/>
</dbReference>
<feature type="transmembrane region" description="Helical" evidence="1">
    <location>
        <begin position="102"/>
        <end position="125"/>
    </location>
</feature>
<keyword evidence="1" id="KW-0812">Transmembrane</keyword>
<protein>
    <submittedName>
        <fullName evidence="2">Substrate-specific component BioY of biotin ECF transporter</fullName>
    </submittedName>
</protein>
<dbReference type="Pfam" id="PF02632">
    <property type="entry name" value="BioY"/>
    <property type="match status" value="1"/>
</dbReference>
<dbReference type="InterPro" id="IPR003784">
    <property type="entry name" value="BioY"/>
</dbReference>
<feature type="transmembrane region" description="Helical" evidence="1">
    <location>
        <begin position="137"/>
        <end position="158"/>
    </location>
</feature>
<dbReference type="AlphaFoldDB" id="A0A3B0UB10"/>